<sequence length="398" mass="45113">MASFHASPSSPSSPLSSWSFPSSPSSSPPSSLLSSTTALRPASPKHASSILEWEPVCERLSRSAQKLVKKMGIKYFLYNLGALNYKGSPQQWSQFPDVPLEDADGPTQHGSITGTAYNFLDVHNPSALLQCERCGTRCDLAYNIVDDNKDTGVYETDKTICVLSYYHCPLKSIQKCSFQSRIEWDAAEKLMFHTNKESTLKSLQHHLMYLQVPKISDDIFAEGDIEPKTHEIYNSYRGLRVFLHQARQDRLEDPESYNEDEDMASFVNEFPAWGDLMTDITLAEKGLIHQDHILAMYGLTPAGTDYLCRYKSEWERELSWLNAFAGWQGRMPPDQLEKSRHWTQCIGVVLEALVEAENKLDGKLDNLQSFDAIRAQARLLFRFLHSSLVYLAAEIRLD</sequence>
<evidence type="ECO:0000313" key="2">
    <source>
        <dbReference type="EMBL" id="KAK2593159.1"/>
    </source>
</evidence>
<proteinExistence type="predicted"/>
<gene>
    <name evidence="2" type="ORF">QQS21_009131</name>
</gene>
<feature type="region of interest" description="Disordered" evidence="1">
    <location>
        <begin position="1"/>
        <end position="38"/>
    </location>
</feature>
<name>A0AAJ0FVB6_9HYPO</name>
<dbReference type="AlphaFoldDB" id="A0AAJ0FVB6"/>
<dbReference type="Proteomes" id="UP001251528">
    <property type="component" value="Unassembled WGS sequence"/>
</dbReference>
<reference evidence="2" key="1">
    <citation type="submission" date="2023-06" db="EMBL/GenBank/DDBJ databases">
        <title>Conoideocrella luteorostrata (Hypocreales: Clavicipitaceae), a potential biocontrol fungus for elongate hemlock scale in United States Christmas tree production areas.</title>
        <authorList>
            <person name="Barrett H."/>
            <person name="Lovett B."/>
            <person name="Macias A.M."/>
            <person name="Stajich J.E."/>
            <person name="Kasson M.T."/>
        </authorList>
    </citation>
    <scope>NUCLEOTIDE SEQUENCE</scope>
    <source>
        <strain evidence="2">ARSEF 14590</strain>
    </source>
</reference>
<dbReference type="EMBL" id="JASWJB010000225">
    <property type="protein sequence ID" value="KAK2593159.1"/>
    <property type="molecule type" value="Genomic_DNA"/>
</dbReference>
<comment type="caution">
    <text evidence="2">The sequence shown here is derived from an EMBL/GenBank/DDBJ whole genome shotgun (WGS) entry which is preliminary data.</text>
</comment>
<accession>A0AAJ0FVB6</accession>
<protein>
    <submittedName>
        <fullName evidence="2">Uncharacterized protein</fullName>
    </submittedName>
</protein>
<keyword evidence="3" id="KW-1185">Reference proteome</keyword>
<evidence type="ECO:0000313" key="3">
    <source>
        <dbReference type="Proteomes" id="UP001251528"/>
    </source>
</evidence>
<organism evidence="2 3">
    <name type="scientific">Conoideocrella luteorostrata</name>
    <dbReference type="NCBI Taxonomy" id="1105319"/>
    <lineage>
        <taxon>Eukaryota</taxon>
        <taxon>Fungi</taxon>
        <taxon>Dikarya</taxon>
        <taxon>Ascomycota</taxon>
        <taxon>Pezizomycotina</taxon>
        <taxon>Sordariomycetes</taxon>
        <taxon>Hypocreomycetidae</taxon>
        <taxon>Hypocreales</taxon>
        <taxon>Clavicipitaceae</taxon>
        <taxon>Conoideocrella</taxon>
    </lineage>
</organism>
<evidence type="ECO:0000256" key="1">
    <source>
        <dbReference type="SAM" id="MobiDB-lite"/>
    </source>
</evidence>
<feature type="compositionally biased region" description="Low complexity" evidence="1">
    <location>
        <begin position="7"/>
        <end position="35"/>
    </location>
</feature>